<reference evidence="8 9" key="1">
    <citation type="submission" date="2017-04" db="EMBL/GenBank/DDBJ databases">
        <authorList>
            <person name="Afonso C.L."/>
            <person name="Miller P.J."/>
            <person name="Scott M.A."/>
            <person name="Spackman E."/>
            <person name="Goraichik I."/>
            <person name="Dimitrov K.M."/>
            <person name="Suarez D.L."/>
            <person name="Swayne D.E."/>
        </authorList>
    </citation>
    <scope>NUCLEOTIDE SEQUENCE [LARGE SCALE GENOMIC DNA]</scope>
    <source>
        <strain evidence="8 9">DSM 12816</strain>
    </source>
</reference>
<dbReference type="FunFam" id="3.40.50.300:FF:000006">
    <property type="entry name" value="DNA-binding transcriptional regulator NtrC"/>
    <property type="match status" value="1"/>
</dbReference>
<dbReference type="InterPro" id="IPR025944">
    <property type="entry name" value="Sigma_54_int_dom_CS"/>
</dbReference>
<dbReference type="Gene3D" id="1.10.8.60">
    <property type="match status" value="1"/>
</dbReference>
<dbReference type="Pfam" id="PF25601">
    <property type="entry name" value="AAA_lid_14"/>
    <property type="match status" value="1"/>
</dbReference>
<dbReference type="InterPro" id="IPR058031">
    <property type="entry name" value="AAA_lid_NorR"/>
</dbReference>
<keyword evidence="1" id="KW-0547">Nucleotide-binding</keyword>
<dbReference type="InterPro" id="IPR029016">
    <property type="entry name" value="GAF-like_dom_sf"/>
</dbReference>
<dbReference type="GO" id="GO:0006355">
    <property type="term" value="P:regulation of DNA-templated transcription"/>
    <property type="evidence" value="ECO:0007669"/>
    <property type="project" value="InterPro"/>
</dbReference>
<dbReference type="SMART" id="SM00091">
    <property type="entry name" value="PAS"/>
    <property type="match status" value="1"/>
</dbReference>
<proteinExistence type="predicted"/>
<dbReference type="GO" id="GO:0043565">
    <property type="term" value="F:sequence-specific DNA binding"/>
    <property type="evidence" value="ECO:0007669"/>
    <property type="project" value="InterPro"/>
</dbReference>
<dbReference type="GO" id="GO:0005524">
    <property type="term" value="F:ATP binding"/>
    <property type="evidence" value="ECO:0007669"/>
    <property type="project" value="UniProtKB-KW"/>
</dbReference>
<dbReference type="PANTHER" id="PTHR32071">
    <property type="entry name" value="TRANSCRIPTIONAL REGULATORY PROTEIN"/>
    <property type="match status" value="1"/>
</dbReference>
<evidence type="ECO:0000313" key="8">
    <source>
        <dbReference type="EMBL" id="SMC82604.1"/>
    </source>
</evidence>
<dbReference type="Pfam" id="PF13426">
    <property type="entry name" value="PAS_9"/>
    <property type="match status" value="1"/>
</dbReference>
<dbReference type="PROSITE" id="PS00675">
    <property type="entry name" value="SIGMA54_INTERACT_1"/>
    <property type="match status" value="1"/>
</dbReference>
<dbReference type="Proteomes" id="UP000192790">
    <property type="component" value="Unassembled WGS sequence"/>
</dbReference>
<evidence type="ECO:0000256" key="5">
    <source>
        <dbReference type="ARBA" id="ARBA00023163"/>
    </source>
</evidence>
<keyword evidence="5" id="KW-0804">Transcription</keyword>
<protein>
    <submittedName>
        <fullName evidence="8">Transcriptional regulator containing PAS, AAA-type ATPase, and DNA-binding Fis domains</fullName>
    </submittedName>
</protein>
<dbReference type="InterPro" id="IPR003593">
    <property type="entry name" value="AAA+_ATPase"/>
</dbReference>
<dbReference type="PROSITE" id="PS50045">
    <property type="entry name" value="SIGMA54_INTERACT_4"/>
    <property type="match status" value="1"/>
</dbReference>
<dbReference type="Gene3D" id="3.40.50.300">
    <property type="entry name" value="P-loop containing nucleotide triphosphate hydrolases"/>
    <property type="match status" value="1"/>
</dbReference>
<evidence type="ECO:0000259" key="6">
    <source>
        <dbReference type="PROSITE" id="PS50045"/>
    </source>
</evidence>
<evidence type="ECO:0000256" key="4">
    <source>
        <dbReference type="ARBA" id="ARBA00023125"/>
    </source>
</evidence>
<dbReference type="InterPro" id="IPR009057">
    <property type="entry name" value="Homeodomain-like_sf"/>
</dbReference>
<dbReference type="PANTHER" id="PTHR32071:SF57">
    <property type="entry name" value="C4-DICARBOXYLATE TRANSPORT TRANSCRIPTIONAL REGULATORY PROTEIN DCTD"/>
    <property type="match status" value="1"/>
</dbReference>
<dbReference type="Gene3D" id="1.10.10.60">
    <property type="entry name" value="Homeodomain-like"/>
    <property type="match status" value="1"/>
</dbReference>
<dbReference type="SUPFAM" id="SSF55785">
    <property type="entry name" value="PYP-like sensor domain (PAS domain)"/>
    <property type="match status" value="1"/>
</dbReference>
<dbReference type="InterPro" id="IPR000014">
    <property type="entry name" value="PAS"/>
</dbReference>
<dbReference type="STRING" id="1122930.SAMN02745168_2715"/>
<dbReference type="PROSITE" id="PS00688">
    <property type="entry name" value="SIGMA54_INTERACT_3"/>
    <property type="match status" value="1"/>
</dbReference>
<keyword evidence="3" id="KW-0805">Transcription regulation</keyword>
<dbReference type="InterPro" id="IPR027417">
    <property type="entry name" value="P-loop_NTPase"/>
</dbReference>
<feature type="domain" description="Sigma-54 factor interaction" evidence="6">
    <location>
        <begin position="337"/>
        <end position="567"/>
    </location>
</feature>
<evidence type="ECO:0000256" key="3">
    <source>
        <dbReference type="ARBA" id="ARBA00023015"/>
    </source>
</evidence>
<dbReference type="InterPro" id="IPR003018">
    <property type="entry name" value="GAF"/>
</dbReference>
<gene>
    <name evidence="8" type="ORF">SAMN02745168_2715</name>
</gene>
<dbReference type="PROSITE" id="PS50112">
    <property type="entry name" value="PAS"/>
    <property type="match status" value="1"/>
</dbReference>
<dbReference type="Pfam" id="PF00158">
    <property type="entry name" value="Sigma54_activat"/>
    <property type="match status" value="1"/>
</dbReference>
<name>A0A1W2CC89_9FIRM</name>
<dbReference type="InterPro" id="IPR002078">
    <property type="entry name" value="Sigma_54_int"/>
</dbReference>
<dbReference type="SUPFAM" id="SSF52540">
    <property type="entry name" value="P-loop containing nucleoside triphosphate hydrolases"/>
    <property type="match status" value="1"/>
</dbReference>
<dbReference type="Pfam" id="PF01590">
    <property type="entry name" value="GAF"/>
    <property type="match status" value="1"/>
</dbReference>
<dbReference type="AlphaFoldDB" id="A0A1W2CC89"/>
<evidence type="ECO:0000256" key="1">
    <source>
        <dbReference type="ARBA" id="ARBA00022741"/>
    </source>
</evidence>
<dbReference type="Gene3D" id="3.30.450.40">
    <property type="match status" value="1"/>
</dbReference>
<dbReference type="EMBL" id="FWXW01000009">
    <property type="protein sequence ID" value="SMC82604.1"/>
    <property type="molecule type" value="Genomic_DNA"/>
</dbReference>
<accession>A0A1W2CC89</accession>
<dbReference type="InterPro" id="IPR035965">
    <property type="entry name" value="PAS-like_dom_sf"/>
</dbReference>
<dbReference type="InterPro" id="IPR002197">
    <property type="entry name" value="HTH_Fis"/>
</dbReference>
<dbReference type="CDD" id="cd00009">
    <property type="entry name" value="AAA"/>
    <property type="match status" value="1"/>
</dbReference>
<keyword evidence="4 8" id="KW-0238">DNA-binding</keyword>
<organism evidence="8 9">
    <name type="scientific">Papillibacter cinnamivorans DSM 12816</name>
    <dbReference type="NCBI Taxonomy" id="1122930"/>
    <lineage>
        <taxon>Bacteria</taxon>
        <taxon>Bacillati</taxon>
        <taxon>Bacillota</taxon>
        <taxon>Clostridia</taxon>
        <taxon>Eubacteriales</taxon>
        <taxon>Oscillospiraceae</taxon>
        <taxon>Papillibacter</taxon>
    </lineage>
</organism>
<dbReference type="Pfam" id="PF02954">
    <property type="entry name" value="HTH_8"/>
    <property type="match status" value="1"/>
</dbReference>
<evidence type="ECO:0000259" key="7">
    <source>
        <dbReference type="PROSITE" id="PS50112"/>
    </source>
</evidence>
<dbReference type="PRINTS" id="PR01590">
    <property type="entry name" value="HTHFIS"/>
</dbReference>
<dbReference type="InterPro" id="IPR025662">
    <property type="entry name" value="Sigma_54_int_dom_ATP-bd_1"/>
</dbReference>
<feature type="domain" description="PAS" evidence="7">
    <location>
        <begin position="204"/>
        <end position="243"/>
    </location>
</feature>
<dbReference type="SMART" id="SM00382">
    <property type="entry name" value="AAA"/>
    <property type="match status" value="1"/>
</dbReference>
<evidence type="ECO:0000256" key="2">
    <source>
        <dbReference type="ARBA" id="ARBA00022840"/>
    </source>
</evidence>
<dbReference type="CDD" id="cd00130">
    <property type="entry name" value="PAS"/>
    <property type="match status" value="1"/>
</dbReference>
<sequence length="648" mass="72679">MSWSDVKRVWKELHKNPEARKQLRPEIYDSWERCYSYQVPQFLRNLTSICSPEEFKKACEDSKYLMENAIPVMNRLSEFVKGTGFVVGLNDANCVALSVIGDKEATEWSQRTNVVAGLISTEDKVGTNGLPLSVSLAKPISVCSYEHFCLSAVTTTSSFAPIINNGRVVGSIGLIAPYERIDRHTLGMVVMAADHIQSTMILNRVSNYHQVITDSITDGVMVVDLSGSITYLNKSCQKMLGLENCRISNLSVQSVFGKNIRNEYFINMVTRGQETTDNLMHLYLGKRQISCHITCTPLYSSNPADAGSVVIIRESEQMNRIVGKWIGGSAKMTFDNIIGENTRFREIINIAQSASQSDSNVLLLGESGTGKDIIAQAMHNNSPRRNNPYLAINCAALPRELIASELFGYEEGAFTGARKGGNIGKFELANQGTLFLDEIGDMPIDLQASLLRVLEEKSIIRLGGNKLIPVNIRIIAATNKNLENEIACNRFRRDLYYRLGVIRIVIPPLRERADDIPLLIRHFLKVICKRYGKSPKTMSANAVERLTDYPWPGNIRELQNVLEGGIQLAAGERIDYSLIAHYLEPDRQSPQVQPQPPSGADIDFTDERMLLEYTLKKHFYNKTNTARALGISRQSLYKRMKKYNMKTD</sequence>
<dbReference type="Gene3D" id="3.30.450.20">
    <property type="entry name" value="PAS domain"/>
    <property type="match status" value="1"/>
</dbReference>
<dbReference type="SUPFAM" id="SSF46689">
    <property type="entry name" value="Homeodomain-like"/>
    <property type="match status" value="1"/>
</dbReference>
<keyword evidence="9" id="KW-1185">Reference proteome</keyword>
<keyword evidence="2" id="KW-0067">ATP-binding</keyword>
<evidence type="ECO:0000313" key="9">
    <source>
        <dbReference type="Proteomes" id="UP000192790"/>
    </source>
</evidence>